<dbReference type="SMART" id="SM00360">
    <property type="entry name" value="RRM"/>
    <property type="match status" value="2"/>
</dbReference>
<feature type="region of interest" description="Disordered" evidence="4">
    <location>
        <begin position="1419"/>
        <end position="1439"/>
    </location>
</feature>
<feature type="compositionally biased region" description="Basic and acidic residues" evidence="4">
    <location>
        <begin position="1419"/>
        <end position="1433"/>
    </location>
</feature>
<evidence type="ECO:0000256" key="2">
    <source>
        <dbReference type="ARBA" id="ARBA00022884"/>
    </source>
</evidence>
<dbReference type="PANTHER" id="PTHR13976">
    <property type="entry name" value="HETEROGENEOUS NUCLEAR RIBONUCLEOPROTEIN-RELATED"/>
    <property type="match status" value="1"/>
</dbReference>
<feature type="compositionally biased region" description="Low complexity" evidence="4">
    <location>
        <begin position="296"/>
        <end position="306"/>
    </location>
</feature>
<feature type="compositionally biased region" description="Pro residues" evidence="4">
    <location>
        <begin position="2704"/>
        <end position="2713"/>
    </location>
</feature>
<feature type="compositionally biased region" description="Low complexity" evidence="4">
    <location>
        <begin position="2430"/>
        <end position="2453"/>
    </location>
</feature>
<feature type="region of interest" description="Disordered" evidence="4">
    <location>
        <begin position="1020"/>
        <end position="1186"/>
    </location>
</feature>
<feature type="compositionally biased region" description="Low complexity" evidence="4">
    <location>
        <begin position="2681"/>
        <end position="2703"/>
    </location>
</feature>
<dbReference type="VEuPathDB" id="CryptoDB:Cvel_4811"/>
<dbReference type="InterPro" id="IPR050666">
    <property type="entry name" value="ESRP"/>
</dbReference>
<feature type="compositionally biased region" description="Basic residues" evidence="4">
    <location>
        <begin position="2382"/>
        <end position="2393"/>
    </location>
</feature>
<dbReference type="InterPro" id="IPR012677">
    <property type="entry name" value="Nucleotide-bd_a/b_plait_sf"/>
</dbReference>
<feature type="compositionally biased region" description="Pro residues" evidence="4">
    <location>
        <begin position="2650"/>
        <end position="2668"/>
    </location>
</feature>
<feature type="compositionally biased region" description="Low complexity" evidence="4">
    <location>
        <begin position="2512"/>
        <end position="2525"/>
    </location>
</feature>
<dbReference type="PROSITE" id="PS50102">
    <property type="entry name" value="RRM"/>
    <property type="match status" value="1"/>
</dbReference>
<evidence type="ECO:0000313" key="6">
    <source>
        <dbReference type="EMBL" id="CEM30289.1"/>
    </source>
</evidence>
<accession>A0A0G4GK28</accession>
<feature type="compositionally biased region" description="Low complexity" evidence="4">
    <location>
        <begin position="2308"/>
        <end position="2328"/>
    </location>
</feature>
<feature type="domain" description="RRM" evidence="5">
    <location>
        <begin position="837"/>
        <end position="913"/>
    </location>
</feature>
<protein>
    <recommendedName>
        <fullName evidence="5">RRM domain-containing protein</fullName>
    </recommendedName>
</protein>
<feature type="compositionally biased region" description="Pro residues" evidence="4">
    <location>
        <begin position="307"/>
        <end position="325"/>
    </location>
</feature>
<feature type="compositionally biased region" description="Low complexity" evidence="4">
    <location>
        <begin position="2793"/>
        <end position="2803"/>
    </location>
</feature>
<gene>
    <name evidence="6" type="ORF">Cvel_4811</name>
</gene>
<feature type="compositionally biased region" description="Pro residues" evidence="4">
    <location>
        <begin position="1956"/>
        <end position="1980"/>
    </location>
</feature>
<evidence type="ECO:0000256" key="1">
    <source>
        <dbReference type="ARBA" id="ARBA00022737"/>
    </source>
</evidence>
<feature type="compositionally biased region" description="Basic and acidic residues" evidence="4">
    <location>
        <begin position="1669"/>
        <end position="1681"/>
    </location>
</feature>
<evidence type="ECO:0000259" key="5">
    <source>
        <dbReference type="PROSITE" id="PS50102"/>
    </source>
</evidence>
<feature type="compositionally biased region" description="Basic and acidic residues" evidence="4">
    <location>
        <begin position="251"/>
        <end position="260"/>
    </location>
</feature>
<feature type="compositionally biased region" description="Low complexity" evidence="4">
    <location>
        <begin position="485"/>
        <end position="500"/>
    </location>
</feature>
<feature type="compositionally biased region" description="Low complexity" evidence="4">
    <location>
        <begin position="589"/>
        <end position="601"/>
    </location>
</feature>
<feature type="compositionally biased region" description="Low complexity" evidence="4">
    <location>
        <begin position="2278"/>
        <end position="2290"/>
    </location>
</feature>
<feature type="compositionally biased region" description="Low complexity" evidence="4">
    <location>
        <begin position="2812"/>
        <end position="2830"/>
    </location>
</feature>
<evidence type="ECO:0000256" key="4">
    <source>
        <dbReference type="SAM" id="MobiDB-lite"/>
    </source>
</evidence>
<feature type="compositionally biased region" description="Polar residues" evidence="4">
    <location>
        <begin position="2545"/>
        <end position="2555"/>
    </location>
</feature>
<feature type="compositionally biased region" description="Gly residues" evidence="4">
    <location>
        <begin position="1082"/>
        <end position="1091"/>
    </location>
</feature>
<feature type="compositionally biased region" description="Low complexity" evidence="4">
    <location>
        <begin position="2208"/>
        <end position="2223"/>
    </location>
</feature>
<keyword evidence="1" id="KW-0677">Repeat</keyword>
<feature type="region of interest" description="Disordered" evidence="4">
    <location>
        <begin position="961"/>
        <end position="981"/>
    </location>
</feature>
<feature type="compositionally biased region" description="Pro residues" evidence="4">
    <location>
        <begin position="2564"/>
        <end position="2574"/>
    </location>
</feature>
<organism evidence="6">
    <name type="scientific">Chromera velia CCMP2878</name>
    <dbReference type="NCBI Taxonomy" id="1169474"/>
    <lineage>
        <taxon>Eukaryota</taxon>
        <taxon>Sar</taxon>
        <taxon>Alveolata</taxon>
        <taxon>Colpodellida</taxon>
        <taxon>Chromeraceae</taxon>
        <taxon>Chromera</taxon>
    </lineage>
</organism>
<feature type="compositionally biased region" description="Polar residues" evidence="4">
    <location>
        <begin position="455"/>
        <end position="467"/>
    </location>
</feature>
<feature type="compositionally biased region" description="Low complexity" evidence="4">
    <location>
        <begin position="2718"/>
        <end position="2739"/>
    </location>
</feature>
<feature type="region of interest" description="Disordered" evidence="4">
    <location>
        <begin position="589"/>
        <end position="613"/>
    </location>
</feature>
<keyword evidence="2 3" id="KW-0694">RNA-binding</keyword>
<feature type="compositionally biased region" description="Pro residues" evidence="4">
    <location>
        <begin position="2258"/>
        <end position="2277"/>
    </location>
</feature>
<dbReference type="Gene3D" id="3.30.70.330">
    <property type="match status" value="2"/>
</dbReference>
<feature type="region of interest" description="Disordered" evidence="4">
    <location>
        <begin position="1822"/>
        <end position="2846"/>
    </location>
</feature>
<feature type="compositionally biased region" description="Pro residues" evidence="4">
    <location>
        <begin position="2052"/>
        <end position="2075"/>
    </location>
</feature>
<feature type="compositionally biased region" description="Pro residues" evidence="4">
    <location>
        <begin position="127"/>
        <end position="149"/>
    </location>
</feature>
<dbReference type="InterPro" id="IPR035979">
    <property type="entry name" value="RBD_domain_sf"/>
</dbReference>
<feature type="compositionally biased region" description="Pro residues" evidence="4">
    <location>
        <begin position="1893"/>
        <end position="1906"/>
    </location>
</feature>
<feature type="compositionally biased region" description="Low complexity" evidence="4">
    <location>
        <begin position="326"/>
        <end position="337"/>
    </location>
</feature>
<feature type="compositionally biased region" description="Low complexity" evidence="4">
    <location>
        <begin position="1131"/>
        <end position="1140"/>
    </location>
</feature>
<feature type="region of interest" description="Disordered" evidence="4">
    <location>
        <begin position="1"/>
        <end position="569"/>
    </location>
</feature>
<feature type="region of interest" description="Disordered" evidence="4">
    <location>
        <begin position="723"/>
        <end position="798"/>
    </location>
</feature>
<feature type="compositionally biased region" description="Low complexity" evidence="4">
    <location>
        <begin position="745"/>
        <end position="755"/>
    </location>
</feature>
<feature type="compositionally biased region" description="Polar residues" evidence="4">
    <location>
        <begin position="285"/>
        <end position="295"/>
    </location>
</feature>
<feature type="compositionally biased region" description="Polar residues" evidence="4">
    <location>
        <begin position="1823"/>
        <end position="1837"/>
    </location>
</feature>
<proteinExistence type="predicted"/>
<feature type="compositionally biased region" description="Polar residues" evidence="4">
    <location>
        <begin position="2607"/>
        <end position="2618"/>
    </location>
</feature>
<feature type="region of interest" description="Disordered" evidence="4">
    <location>
        <begin position="1345"/>
        <end position="1371"/>
    </location>
</feature>
<feature type="compositionally biased region" description="Low complexity" evidence="4">
    <location>
        <begin position="2475"/>
        <end position="2484"/>
    </location>
</feature>
<feature type="compositionally biased region" description="Basic and acidic residues" evidence="4">
    <location>
        <begin position="1049"/>
        <end position="1069"/>
    </location>
</feature>
<dbReference type="GO" id="GO:0003723">
    <property type="term" value="F:RNA binding"/>
    <property type="evidence" value="ECO:0007669"/>
    <property type="project" value="UniProtKB-UniRule"/>
</dbReference>
<feature type="region of interest" description="Disordered" evidence="4">
    <location>
        <begin position="1658"/>
        <end position="1716"/>
    </location>
</feature>
<feature type="region of interest" description="Disordered" evidence="4">
    <location>
        <begin position="1503"/>
        <end position="1619"/>
    </location>
</feature>
<dbReference type="InterPro" id="IPR000504">
    <property type="entry name" value="RRM_dom"/>
</dbReference>
<feature type="compositionally biased region" description="Low complexity" evidence="4">
    <location>
        <begin position="2183"/>
        <end position="2199"/>
    </location>
</feature>
<feature type="compositionally biased region" description="Pro residues" evidence="4">
    <location>
        <begin position="2143"/>
        <end position="2156"/>
    </location>
</feature>
<sequence length="2922" mass="299423">MIRSPTSGSDDALLNEIYAQNGNESTRSEWSGGGGQRGEQGGAFEDVHMRPSGRDALMLPSSLPPLQVDADRPLNEGHPSLQGPTSPPDYVPPLEGPPPGYPIPPDAWGPPTVPPGDFQPTSDMHMPPVPARLPVPPTAGHPVSVPPPASLDGQQGGAPFSVSAEGARAGHHSHFPSSVSERGAPSEPLPHDPFGHPHRHHHLSRNLTNPGGHSATPPPIHASPLPSSSGPPLVQSHSHPNFAAATGGGERGLHYRHPQDSHNQPPSPHGSFPPTRPAAPPGFSNHPTAQPQSSYHLPPSVSSLASHPPPPSTTPPHGPAAPPPLTTHYPYVPSHPSHQPPPRSTTPQGSFPSDPPYPPYLHSGCATPPGTGGAAERENPSPFPHAAAIHQEDQHPFHDPTGAYRRIATGSSTPSSRAPSHYGGSVSGVSAPGGMGEQRGRGPLMAGGGGDAIRRSTSGKTTRSQVSTGTGGGGARETKGDPQRGPGSVVSAVSAPAAAGGQRGSRPFPPVSQPPPYHGGQAPSQPGGASRGRIETDTGGRAASLRSGGLPSDRSGRTTPLGGEPATSAKVLSDPLSVAAAAAGAAAGQAGSASKGAAAGEGSAGGGAESDSSNVDRAKLETILLSHVLLAVAWNSNEGLLLSDLGALLTPQMRLIMKEHMKGLRSFLQAYPQLFQISGQPGGEYVTLKHNTQGAVMEGGGAGGLVAGGAAAALAGGAVGELKQEPKVPGGETGESGGKEVSPSAEGTAAAAEGNAGAGGQDGPTHAAAPGETGQGPDVGALKAKREPHPEAPLSCASSAVKALKESLSLGNTASSPGGHDSLLLSSEARRGRGSVCTLRIRGLPYAATTEDIKNFLGDYAKDLMPHNGVRLVLNKQERMTGNAFVHFRTPEIALKVLEDKHMGVMGARYIEIFPCGRQKGSASTSPCSVPLGSLAAIGHASDTLAAESKKREQAEINGDALMAEGDGDVLSGEGSIFKDQGDDGECEYDSLFGAHEADVSGLDIISQIGKEIPLKFGAGGRGGLQESSMGPSQPAEAAAAAAGGGLEGVKRNGDDQPHENESRSRENSLEMAASAAVEGVGAEGQTGGGAVVEEPKTETAVVGKEGSERKEEPVTTDTAVRRSWKTSDDSAAGGEVSVEGGERDGVTNGGSLVSSVPPAPLEDEGRLRLPTPPSESQQLMAGDRERTPGEIVECLLTHVGTGQAARLTYRHVLKEIAQLMVTNHAHTGDDLLACLAPSPRRATATHAPSQLLSVLGMGLSPGARAFIQQCRLRLKQFVRLFPKDLTVRGQVGSEMVEVLEGSSLREVGKLNHLSFSLAASSALAGLPLAGAALSGESLGLKESLQPRALPSSTSTQPAEGAPPRPPATVVGMEGNQLLEWIKEDQGDGSAVGAGLGMLPKPEWTQAAASAFSFSVKTQEETSKEAEDAKVDEEPVGDNPDPFVIPTAAGEPAPGTVPPAVLSLPEDPPCLSGAAPFTLQDFRLQTAGTLAGALDPLTGAAVEGEGEKAPSAARVDESGTGSDSDPLAQAPQATPNGLPDPSEAQTDRLEETSAAAGLVSPDSALTGVPATAPGTPLPNGKTPNTLEVAPAKSGKGFYTPGPTAARSRLREAGGMPPAAGQSEFVAAAHEYFHRPSVEGDPNANGSSSISNGLLARLPSGASAVNPRMAAEREKEREREATAGEGLPKLVGEDSKSPAACATKPPSANSTPLIPTPANGGERFSLVRLRGIPFTATPTEIVEFFGGLYTRIAPEGIRLVYNADGRPSGQAIVQLNCPDDVPVVQQELNLKLMGTRYIEIFPAAPGHGHKTPKSDRATPLLQAGSRQQQNNQPGSTPLINPDDLMQPIGRPPHHVNPLIPGGGASAQTTPPGSGPAGVVARNVPSGLPHQQPVVGPPSPLLHSPPNPLGGGLGSIPAAAEQPPPTGAPNGIMDPNSLSHHGGHSPPGSMISVKHNTNPPPPPCSPPAASPHPTRDLPPIPSGVPEGHPGGVGVGVSGHRPLAASAASNTTPMQSYNSHPPATHHMQQRPPTTTTQAGPPSSHTPPLTRQVPPYSYPPTQQPPHPSTHPSRNPPPEGSIPGGVTPATTHPSRMPPDAPQTAMTTYQGNTSMLMDPNVDLWQRTSSTTEQQQQSQPQPQRLHPAQPTGPAPQRYLPPAPGTLQGGQGPPKAVRPSPQPAPGAVPHTSAGPPGGASTPSSSQPYYPPHHQTHAQTQQQQQLGYHTTPTPAPAPAHAPPPAPSQIEAAAYPYSTTVRGAGPPSGGPPPGYPPSSGPERPLPVPQQTQAATQQQQPQHPPAPAPMHRERPPSDPRLLPPSHQQHPPQLQQHQQPYGDPRRNAPPGYEQNSVRGAQAQQPQPQPGLPSPGTTHPQDGLPPQHHPALHPTHAHAHQPHQHQHPTATPYGRAPGGEPYTQDYPPVGPPSRAVAPPPAVPQSGVSAAAVRPHSGTLAAAHGGPTTPPHTHTHTTAPPHPHPSLAPAPAGGSLPPNVMPPARHPSVPHAAAPNGGTVPHSHSHSQQQQPPLPLHQSRSGGRISDGSHTPPSRYLPSAQSLQTIYHTQPQQSSSPPADPYGAPPPAGYADEPSRPPPIAPRVPSIGVPPAGPPGQPNPSRTAAPSASPYGSANPGPDDRSHPPAYQAPMPQQGPPSRGVPHTAPPHGDPPAGPNNPPPERSLPAFYQVPTPAPHANLHHQQQQQPYSQHPSHQPAPQQPTAPPPSHSHHAFAPSQTGSHPQSTQPAQQPQPGARYMPHHPSQLPPQHAGSAPGGGASPSILSGPPPGYESIPRKIPAVGGGGTGAAAPGAPPSAAHYSRGPPLGAGSASAAAAAAAASSSSSQHPPAHGGQTASAPQGTNKLEGHVLLEICDLLGGYGAQAEKMAVEQLSELLSKESLMWLAKRNEGLLDFLRRHSDIFFLLQEGEDTYLYLRK</sequence>
<feature type="compositionally biased region" description="Polar residues" evidence="4">
    <location>
        <begin position="2004"/>
        <end position="2018"/>
    </location>
</feature>
<feature type="compositionally biased region" description="Low complexity" evidence="4">
    <location>
        <begin position="223"/>
        <end position="233"/>
    </location>
</feature>
<feature type="compositionally biased region" description="Pro residues" evidence="4">
    <location>
        <begin position="507"/>
        <end position="517"/>
    </location>
</feature>
<evidence type="ECO:0000256" key="3">
    <source>
        <dbReference type="PROSITE-ProRule" id="PRU00176"/>
    </source>
</evidence>
<feature type="compositionally biased region" description="Pro residues" evidence="4">
    <location>
        <begin position="85"/>
        <end position="114"/>
    </location>
</feature>
<dbReference type="EMBL" id="CDMZ01001292">
    <property type="protein sequence ID" value="CEM30289.1"/>
    <property type="molecule type" value="Genomic_DNA"/>
</dbReference>
<feature type="compositionally biased region" description="Gly residues" evidence="4">
    <location>
        <begin position="31"/>
        <end position="41"/>
    </location>
</feature>
<feature type="compositionally biased region" description="Pro residues" evidence="4">
    <location>
        <begin position="2224"/>
        <end position="2237"/>
    </location>
</feature>
<reference evidence="6" key="1">
    <citation type="submission" date="2014-11" db="EMBL/GenBank/DDBJ databases">
        <authorList>
            <person name="Otto D Thomas"/>
            <person name="Naeem Raeece"/>
        </authorList>
    </citation>
    <scope>NUCLEOTIDE SEQUENCE</scope>
</reference>
<dbReference type="SUPFAM" id="SSF54928">
    <property type="entry name" value="RNA-binding domain, RBD"/>
    <property type="match status" value="2"/>
</dbReference>
<feature type="compositionally biased region" description="Polar residues" evidence="4">
    <location>
        <begin position="2098"/>
        <end position="2109"/>
    </location>
</feature>
<feature type="compositionally biased region" description="Polar residues" evidence="4">
    <location>
        <begin position="409"/>
        <end position="418"/>
    </location>
</feature>
<feature type="compositionally biased region" description="Low complexity" evidence="4">
    <location>
        <begin position="2119"/>
        <end position="2137"/>
    </location>
</feature>
<feature type="compositionally biased region" description="Polar residues" evidence="4">
    <location>
        <begin position="2027"/>
        <end position="2045"/>
    </location>
</feature>
<name>A0A0G4GK28_9ALVE</name>